<dbReference type="Gene3D" id="3.40.50.10860">
    <property type="entry name" value="Leucine Dehydrogenase, chain A, domain 1"/>
    <property type="match status" value="1"/>
</dbReference>
<evidence type="ECO:0000256" key="5">
    <source>
        <dbReference type="ARBA" id="ARBA00023002"/>
    </source>
</evidence>
<dbReference type="GO" id="GO:0008652">
    <property type="term" value="P:amino acid biosynthetic process"/>
    <property type="evidence" value="ECO:0007669"/>
    <property type="project" value="UniProtKB-KW"/>
</dbReference>
<proteinExistence type="inferred from homology"/>
<comment type="function">
    <text evidence="8">Involved in the biosynthesis of the chorismate, which leads to the biosynthesis of aromatic amino acids. Catalyzes the reversible NADPH linked reduction of 3-dehydroshikimate (DHSA) to yield shikimate (SA).</text>
</comment>
<comment type="similarity">
    <text evidence="8">Belongs to the shikimate dehydrogenase family.</text>
</comment>
<dbReference type="InterPro" id="IPR046346">
    <property type="entry name" value="Aminoacid_DH-like_N_sf"/>
</dbReference>
<feature type="binding site" evidence="8">
    <location>
        <position position="105"/>
    </location>
    <ligand>
        <name>shikimate</name>
        <dbReference type="ChEBI" id="CHEBI:36208"/>
    </ligand>
</feature>
<dbReference type="STRING" id="525640.SAMN04487971_11140"/>
<comment type="pathway">
    <text evidence="1 8">Metabolic intermediate biosynthesis; chorismate biosynthesis; chorismate from D-erythrose 4-phosphate and phosphoenolpyruvate: step 4/7.</text>
</comment>
<dbReference type="HAMAP" id="MF_00222">
    <property type="entry name" value="Shikimate_DH_AroE"/>
    <property type="match status" value="1"/>
</dbReference>
<dbReference type="InterPro" id="IPR013708">
    <property type="entry name" value="Shikimate_DH-bd_N"/>
</dbReference>
<feature type="binding site" evidence="8">
    <location>
        <begin position="147"/>
        <end position="151"/>
    </location>
    <ligand>
        <name>NADP(+)</name>
        <dbReference type="ChEBI" id="CHEBI:58349"/>
    </ligand>
</feature>
<dbReference type="InterPro" id="IPR036291">
    <property type="entry name" value="NAD(P)-bd_dom_sf"/>
</dbReference>
<evidence type="ECO:0000313" key="13">
    <source>
        <dbReference type="Proteomes" id="UP000199555"/>
    </source>
</evidence>
<keyword evidence="4 8" id="KW-0521">NADP</keyword>
<feature type="binding site" evidence="8">
    <location>
        <begin position="33"/>
        <end position="35"/>
    </location>
    <ligand>
        <name>shikimate</name>
        <dbReference type="ChEBI" id="CHEBI:36208"/>
    </ligand>
</feature>
<dbReference type="CDD" id="cd01065">
    <property type="entry name" value="NAD_bind_Shikimate_DH"/>
    <property type="match status" value="1"/>
</dbReference>
<feature type="domain" description="SDH C-terminal" evidence="11">
    <location>
        <begin position="259"/>
        <end position="287"/>
    </location>
</feature>
<keyword evidence="6 8" id="KW-0057">Aromatic amino acid biosynthesis</keyword>
<dbReference type="EC" id="1.1.1.25" evidence="2 8"/>
<evidence type="ECO:0000256" key="3">
    <source>
        <dbReference type="ARBA" id="ARBA00022605"/>
    </source>
</evidence>
<evidence type="ECO:0000256" key="7">
    <source>
        <dbReference type="ARBA" id="ARBA00049442"/>
    </source>
</evidence>
<sequence>MDDSAASKVVEGRTRPGAQVPLAGVMGWPVAHSRSPVLHGHWLQRHGVAGHYVPLAVRPEHLAQVLHALPRAGFVGVNVTIPHKEAVLALADVVTDRAALIGAANTLTFRPDGTIHADNTDGHGFIANLMQQAPGWRPASGPAAVIGAGGAARAVVAALLDSGVPELRIANRTRARAERIREDFGARVIVHDWSQLDEMLEGATTVVNSTSMGMKGGPPLDLSLDALSPGALVTDLVYTPLDTDFLRAARARGCATVDGLGMLLHQAAPGFERWFGLRPEVDEALRAAVLG</sequence>
<dbReference type="PANTHER" id="PTHR21089:SF1">
    <property type="entry name" value="BIFUNCTIONAL 3-DEHYDROQUINATE DEHYDRATASE_SHIKIMATE DEHYDROGENASE, CHLOROPLASTIC"/>
    <property type="match status" value="1"/>
</dbReference>
<feature type="binding site" evidence="8">
    <location>
        <position position="259"/>
    </location>
    <ligand>
        <name>NADP(+)</name>
        <dbReference type="ChEBI" id="CHEBI:58349"/>
    </ligand>
</feature>
<dbReference type="GO" id="GO:0005829">
    <property type="term" value="C:cytosol"/>
    <property type="evidence" value="ECO:0007669"/>
    <property type="project" value="TreeGrafter"/>
</dbReference>
<dbReference type="RefSeq" id="WP_090756444.1">
    <property type="nucleotide sequence ID" value="NZ_FNGE01000011.1"/>
</dbReference>
<accession>A0A1G9K8H5</accession>
<feature type="binding site" evidence="8">
    <location>
        <position position="121"/>
    </location>
    <ligand>
        <name>shikimate</name>
        <dbReference type="ChEBI" id="CHEBI:36208"/>
    </ligand>
</feature>
<evidence type="ECO:0000259" key="9">
    <source>
        <dbReference type="Pfam" id="PF01488"/>
    </source>
</evidence>
<gene>
    <name evidence="8" type="primary">aroE</name>
    <name evidence="12" type="ORF">SAMN04487971_11140</name>
</gene>
<feature type="binding site" evidence="8">
    <location>
        <begin position="171"/>
        <end position="176"/>
    </location>
    <ligand>
        <name>NADP(+)</name>
        <dbReference type="ChEBI" id="CHEBI:58349"/>
    </ligand>
</feature>
<protein>
    <recommendedName>
        <fullName evidence="2 8">Shikimate dehydrogenase (NADP(+))</fullName>
        <shortName evidence="8">SDH</shortName>
        <ecNumber evidence="2 8">1.1.1.25</ecNumber>
    </recommendedName>
</protein>
<evidence type="ECO:0000259" key="10">
    <source>
        <dbReference type="Pfam" id="PF08501"/>
    </source>
</evidence>
<evidence type="ECO:0000259" key="11">
    <source>
        <dbReference type="Pfam" id="PF18317"/>
    </source>
</evidence>
<evidence type="ECO:0000256" key="4">
    <source>
        <dbReference type="ARBA" id="ARBA00022857"/>
    </source>
</evidence>
<dbReference type="GO" id="GO:0050661">
    <property type="term" value="F:NADP binding"/>
    <property type="evidence" value="ECO:0007669"/>
    <property type="project" value="InterPro"/>
</dbReference>
<dbReference type="PANTHER" id="PTHR21089">
    <property type="entry name" value="SHIKIMATE DEHYDROGENASE"/>
    <property type="match status" value="1"/>
</dbReference>
<keyword evidence="13" id="KW-1185">Reference proteome</keyword>
<dbReference type="InterPro" id="IPR022893">
    <property type="entry name" value="Shikimate_DH_fam"/>
</dbReference>
<dbReference type="UniPathway" id="UPA00053">
    <property type="reaction ID" value="UER00087"/>
</dbReference>
<feature type="binding site" evidence="8">
    <location>
        <position position="80"/>
    </location>
    <ligand>
        <name>shikimate</name>
        <dbReference type="ChEBI" id="CHEBI:36208"/>
    </ligand>
</feature>
<reference evidence="13" key="1">
    <citation type="submission" date="2016-10" db="EMBL/GenBank/DDBJ databases">
        <authorList>
            <person name="Varghese N."/>
            <person name="Submissions S."/>
        </authorList>
    </citation>
    <scope>NUCLEOTIDE SEQUENCE [LARGE SCALE GENOMIC DNA]</scope>
    <source>
        <strain evidence="13">CGMCC 1.7655</strain>
    </source>
</reference>
<feature type="active site" description="Proton acceptor" evidence="8">
    <location>
        <position position="84"/>
    </location>
</feature>
<dbReference type="NCBIfam" id="NF001312">
    <property type="entry name" value="PRK00258.1-4"/>
    <property type="match status" value="1"/>
</dbReference>
<dbReference type="SUPFAM" id="SSF51735">
    <property type="entry name" value="NAD(P)-binding Rossmann-fold domains"/>
    <property type="match status" value="1"/>
</dbReference>
<feature type="domain" description="Quinate/shikimate 5-dehydrogenase/glutamyl-tRNA reductase" evidence="9">
    <location>
        <begin position="143"/>
        <end position="211"/>
    </location>
</feature>
<evidence type="ECO:0000313" key="12">
    <source>
        <dbReference type="EMBL" id="SDL46047.1"/>
    </source>
</evidence>
<dbReference type="Pfam" id="PF01488">
    <property type="entry name" value="Shikimate_DH"/>
    <property type="match status" value="1"/>
</dbReference>
<dbReference type="GO" id="GO:0004764">
    <property type="term" value="F:shikimate 3-dehydrogenase (NADP+) activity"/>
    <property type="evidence" value="ECO:0007669"/>
    <property type="project" value="UniProtKB-UniRule"/>
</dbReference>
<dbReference type="GO" id="GO:0009423">
    <property type="term" value="P:chorismate biosynthetic process"/>
    <property type="evidence" value="ECO:0007669"/>
    <property type="project" value="UniProtKB-UniRule"/>
</dbReference>
<comment type="subunit">
    <text evidence="8">Homodimer.</text>
</comment>
<dbReference type="SUPFAM" id="SSF53223">
    <property type="entry name" value="Aminoacid dehydrogenase-like, N-terminal domain"/>
    <property type="match status" value="1"/>
</dbReference>
<name>A0A1G9K8H5_9RHOB</name>
<dbReference type="Pfam" id="PF08501">
    <property type="entry name" value="Shikimate_dh_N"/>
    <property type="match status" value="1"/>
</dbReference>
<dbReference type="InterPro" id="IPR041121">
    <property type="entry name" value="SDH_C"/>
</dbReference>
<evidence type="ECO:0000256" key="6">
    <source>
        <dbReference type="ARBA" id="ARBA00023141"/>
    </source>
</evidence>
<evidence type="ECO:0000256" key="2">
    <source>
        <dbReference type="ARBA" id="ARBA00012962"/>
    </source>
</evidence>
<dbReference type="Gene3D" id="3.40.50.720">
    <property type="entry name" value="NAD(P)-binding Rossmann-like Domain"/>
    <property type="match status" value="1"/>
</dbReference>
<evidence type="ECO:0000256" key="8">
    <source>
        <dbReference type="HAMAP-Rule" id="MF_00222"/>
    </source>
</evidence>
<feature type="binding site" evidence="8">
    <location>
        <position position="238"/>
    </location>
    <ligand>
        <name>shikimate</name>
        <dbReference type="ChEBI" id="CHEBI:36208"/>
    </ligand>
</feature>
<organism evidence="12 13">
    <name type="scientific">Paracoccus chinensis</name>
    <dbReference type="NCBI Taxonomy" id="525640"/>
    <lineage>
        <taxon>Bacteria</taxon>
        <taxon>Pseudomonadati</taxon>
        <taxon>Pseudomonadota</taxon>
        <taxon>Alphaproteobacteria</taxon>
        <taxon>Rhodobacterales</taxon>
        <taxon>Paracoccaceae</taxon>
        <taxon>Paracoccus</taxon>
    </lineage>
</organism>
<comment type="catalytic activity">
    <reaction evidence="7 8">
        <text>shikimate + NADP(+) = 3-dehydroshikimate + NADPH + H(+)</text>
        <dbReference type="Rhea" id="RHEA:17737"/>
        <dbReference type="ChEBI" id="CHEBI:15378"/>
        <dbReference type="ChEBI" id="CHEBI:16630"/>
        <dbReference type="ChEBI" id="CHEBI:36208"/>
        <dbReference type="ChEBI" id="CHEBI:57783"/>
        <dbReference type="ChEBI" id="CHEBI:58349"/>
        <dbReference type="EC" id="1.1.1.25"/>
    </reaction>
</comment>
<dbReference type="Proteomes" id="UP000199555">
    <property type="component" value="Unassembled WGS sequence"/>
</dbReference>
<dbReference type="GO" id="GO:0019632">
    <property type="term" value="P:shikimate metabolic process"/>
    <property type="evidence" value="ECO:0007669"/>
    <property type="project" value="InterPro"/>
</dbReference>
<keyword evidence="5 8" id="KW-0560">Oxidoreductase</keyword>
<feature type="domain" description="Shikimate dehydrogenase substrate binding N-terminal" evidence="10">
    <location>
        <begin position="25"/>
        <end position="107"/>
    </location>
</feature>
<dbReference type="OrthoDB" id="9792692at2"/>
<dbReference type="GO" id="GO:0009073">
    <property type="term" value="P:aromatic amino acid family biosynthetic process"/>
    <property type="evidence" value="ECO:0007669"/>
    <property type="project" value="UniProtKB-KW"/>
</dbReference>
<evidence type="ECO:0000256" key="1">
    <source>
        <dbReference type="ARBA" id="ARBA00004871"/>
    </source>
</evidence>
<feature type="binding site" evidence="8">
    <location>
        <position position="236"/>
    </location>
    <ligand>
        <name>NADP(+)</name>
        <dbReference type="ChEBI" id="CHEBI:58349"/>
    </ligand>
</feature>
<dbReference type="NCBIfam" id="TIGR00507">
    <property type="entry name" value="aroE"/>
    <property type="match status" value="1"/>
</dbReference>
<keyword evidence="3 8" id="KW-0028">Amino-acid biosynthesis</keyword>
<dbReference type="InterPro" id="IPR011342">
    <property type="entry name" value="Shikimate_DH"/>
</dbReference>
<dbReference type="EMBL" id="FNGE01000011">
    <property type="protein sequence ID" value="SDL46047.1"/>
    <property type="molecule type" value="Genomic_DNA"/>
</dbReference>
<dbReference type="Pfam" id="PF18317">
    <property type="entry name" value="SDH_C"/>
    <property type="match status" value="1"/>
</dbReference>
<dbReference type="InterPro" id="IPR006151">
    <property type="entry name" value="Shikm_DH/Glu-tRNA_Rdtase"/>
</dbReference>
<dbReference type="AlphaFoldDB" id="A0A1G9K8H5"/>
<feature type="binding site" evidence="8">
    <location>
        <position position="266"/>
    </location>
    <ligand>
        <name>shikimate</name>
        <dbReference type="ChEBI" id="CHEBI:36208"/>
    </ligand>
</feature>
<feature type="binding site" evidence="8">
    <location>
        <position position="96"/>
    </location>
    <ligand>
        <name>NADP(+)</name>
        <dbReference type="ChEBI" id="CHEBI:58349"/>
    </ligand>
</feature>